<dbReference type="NCBIfam" id="TIGR00229">
    <property type="entry name" value="sensory_box"/>
    <property type="match status" value="1"/>
</dbReference>
<keyword evidence="3" id="KW-1003">Cell membrane</keyword>
<dbReference type="InterPro" id="IPR000700">
    <property type="entry name" value="PAS-assoc_C"/>
</dbReference>
<feature type="transmembrane region" description="Helical" evidence="7">
    <location>
        <begin position="102"/>
        <end position="122"/>
    </location>
</feature>
<dbReference type="CDD" id="cd01949">
    <property type="entry name" value="GGDEF"/>
    <property type="match status" value="1"/>
</dbReference>
<dbReference type="NCBIfam" id="TIGR00254">
    <property type="entry name" value="GGDEF"/>
    <property type="match status" value="1"/>
</dbReference>
<evidence type="ECO:0000256" key="5">
    <source>
        <dbReference type="ARBA" id="ARBA00022989"/>
    </source>
</evidence>
<feature type="transmembrane region" description="Helical" evidence="7">
    <location>
        <begin position="33"/>
        <end position="50"/>
    </location>
</feature>
<dbReference type="PANTHER" id="PTHR44757">
    <property type="entry name" value="DIGUANYLATE CYCLASE DGCP"/>
    <property type="match status" value="1"/>
</dbReference>
<dbReference type="Pfam" id="PF05231">
    <property type="entry name" value="MASE1"/>
    <property type="match status" value="1"/>
</dbReference>
<accession>A0A4Z1RHC8</accession>
<comment type="caution">
    <text evidence="11">The sequence shown here is derived from an EMBL/GenBank/DDBJ whole genome shotgun (WGS) entry which is preliminary data.</text>
</comment>
<evidence type="ECO:0000256" key="4">
    <source>
        <dbReference type="ARBA" id="ARBA00022692"/>
    </source>
</evidence>
<proteinExistence type="predicted"/>
<feature type="domain" description="GGDEF" evidence="10">
    <location>
        <begin position="482"/>
        <end position="613"/>
    </location>
</feature>
<dbReference type="PANTHER" id="PTHR44757:SF2">
    <property type="entry name" value="BIOFILM ARCHITECTURE MAINTENANCE PROTEIN MBAA"/>
    <property type="match status" value="1"/>
</dbReference>
<keyword evidence="6 7" id="KW-0472">Membrane</keyword>
<evidence type="ECO:0000256" key="6">
    <source>
        <dbReference type="ARBA" id="ARBA00023136"/>
    </source>
</evidence>
<dbReference type="PROSITE" id="PS50112">
    <property type="entry name" value="PAS"/>
    <property type="match status" value="1"/>
</dbReference>
<feature type="domain" description="PAS" evidence="8">
    <location>
        <begin position="318"/>
        <end position="387"/>
    </location>
</feature>
<dbReference type="PROSITE" id="PS50887">
    <property type="entry name" value="GGDEF"/>
    <property type="match status" value="1"/>
</dbReference>
<evidence type="ECO:0000259" key="9">
    <source>
        <dbReference type="PROSITE" id="PS50113"/>
    </source>
</evidence>
<feature type="transmembrane region" description="Helical" evidence="7">
    <location>
        <begin position="172"/>
        <end position="193"/>
    </location>
</feature>
<evidence type="ECO:0000256" key="1">
    <source>
        <dbReference type="ARBA" id="ARBA00001946"/>
    </source>
</evidence>
<dbReference type="Gene3D" id="3.30.450.20">
    <property type="entry name" value="PAS domain"/>
    <property type="match status" value="1"/>
</dbReference>
<name>A0A4Z1RHC8_9GAMM</name>
<evidence type="ECO:0000256" key="7">
    <source>
        <dbReference type="SAM" id="Phobius"/>
    </source>
</evidence>
<dbReference type="Pfam" id="PF00990">
    <property type="entry name" value="GGDEF"/>
    <property type="match status" value="1"/>
</dbReference>
<reference evidence="11 12" key="1">
    <citation type="submission" date="2019-01" db="EMBL/GenBank/DDBJ databases">
        <authorList>
            <person name="Zhang S."/>
        </authorList>
    </citation>
    <scope>NUCLEOTIDE SEQUENCE [LARGE SCALE GENOMIC DNA]</scope>
    <source>
        <strain evidence="11 12">1626</strain>
    </source>
</reference>
<dbReference type="InterPro" id="IPR013655">
    <property type="entry name" value="PAS_fold_3"/>
</dbReference>
<evidence type="ECO:0000313" key="11">
    <source>
        <dbReference type="EMBL" id="TKS53031.1"/>
    </source>
</evidence>
<dbReference type="PROSITE" id="PS50113">
    <property type="entry name" value="PAC"/>
    <property type="match status" value="1"/>
</dbReference>
<evidence type="ECO:0000256" key="3">
    <source>
        <dbReference type="ARBA" id="ARBA00022475"/>
    </source>
</evidence>
<dbReference type="FunFam" id="3.30.70.270:FF:000001">
    <property type="entry name" value="Diguanylate cyclase domain protein"/>
    <property type="match status" value="1"/>
</dbReference>
<feature type="transmembrane region" description="Helical" evidence="7">
    <location>
        <begin position="134"/>
        <end position="160"/>
    </location>
</feature>
<dbReference type="SUPFAM" id="SSF55785">
    <property type="entry name" value="PYP-like sensor domain (PAS domain)"/>
    <property type="match status" value="1"/>
</dbReference>
<dbReference type="CDD" id="cd00130">
    <property type="entry name" value="PAS"/>
    <property type="match status" value="1"/>
</dbReference>
<dbReference type="AlphaFoldDB" id="A0A4Z1RHC8"/>
<organism evidence="11 12">
    <name type="scientific">Luteimonas yindakuii</name>
    <dbReference type="NCBI Taxonomy" id="2565782"/>
    <lineage>
        <taxon>Bacteria</taxon>
        <taxon>Pseudomonadati</taxon>
        <taxon>Pseudomonadota</taxon>
        <taxon>Gammaproteobacteria</taxon>
        <taxon>Lysobacterales</taxon>
        <taxon>Lysobacteraceae</taxon>
        <taxon>Luteimonas</taxon>
    </lineage>
</organism>
<sequence>MQAHALECGSATATTEPALHLLRLLRTYWADRAVLAVLIATAAWLALTLARGPGELAAIWVGNGILTGWLLSRRTATWPGYVAIAFAAELPARLLAGDAPAYAAAIALCNLVEVLAVAAVVRSRVPDIRNPRHWMRLGGIAIAATLVACAVAGAMAASVAHGLHGQPWGRAFASWYAAHVVGMVVVATTTLVVQRERLRLFTAQGRGWSLAATMGLLVAVATGVFLTPYPLLFLAYPALLLVAARHQFVGVALGVIALGLIGAGATHLGYGPLWLHDLDDHGRIALLQLYLAGGCLMTIPLCLAMAERQRLAASLRESERRYRMLADHSHDAIARVRADGERLYVSPSSAEMFGWSPAELLGSRWDIVHPDDRAQQQQAMAEVLATGRARTDVFRVRHRDGHYVWIEAVSRRIPADDGGDSGDLMLAARDISRRVAVEQALEESRRELERLARADALTGLANRREFDARLAQALRRLQRHGTPVALLCMDIDHFKRINDGHGHACGDAVLQLFARRLCDAVRGTDLVARLGGDEFTILVEDAAPGSAEAVARKIVAASAQPVDVDATPLVVTTSIGIAYALEPVDAVTFMARADAALYAAKDAGRNGYRVHVQG</sequence>
<evidence type="ECO:0000313" key="12">
    <source>
        <dbReference type="Proteomes" id="UP000298681"/>
    </source>
</evidence>
<feature type="transmembrane region" description="Helical" evidence="7">
    <location>
        <begin position="214"/>
        <end position="236"/>
    </location>
</feature>
<dbReference type="SUPFAM" id="SSF55073">
    <property type="entry name" value="Nucleotide cyclase"/>
    <property type="match status" value="1"/>
</dbReference>
<comment type="cofactor">
    <cofactor evidence="1">
        <name>Mg(2+)</name>
        <dbReference type="ChEBI" id="CHEBI:18420"/>
    </cofactor>
</comment>
<feature type="transmembrane region" description="Helical" evidence="7">
    <location>
        <begin position="248"/>
        <end position="273"/>
    </location>
</feature>
<protein>
    <submittedName>
        <fullName evidence="11">Diguanylate cyclase</fullName>
    </submittedName>
</protein>
<keyword evidence="5 7" id="KW-1133">Transmembrane helix</keyword>
<dbReference type="EMBL" id="SPUH01000002">
    <property type="protein sequence ID" value="TKS53031.1"/>
    <property type="molecule type" value="Genomic_DNA"/>
</dbReference>
<feature type="domain" description="PAC" evidence="9">
    <location>
        <begin position="390"/>
        <end position="443"/>
    </location>
</feature>
<evidence type="ECO:0000259" key="10">
    <source>
        <dbReference type="PROSITE" id="PS50887"/>
    </source>
</evidence>
<dbReference type="InterPro" id="IPR052155">
    <property type="entry name" value="Biofilm_reg_signaling"/>
</dbReference>
<feature type="transmembrane region" description="Helical" evidence="7">
    <location>
        <begin position="285"/>
        <end position="306"/>
    </location>
</feature>
<keyword evidence="12" id="KW-1185">Reference proteome</keyword>
<dbReference type="GO" id="GO:0005886">
    <property type="term" value="C:plasma membrane"/>
    <property type="evidence" value="ECO:0007669"/>
    <property type="project" value="UniProtKB-SubCell"/>
</dbReference>
<gene>
    <name evidence="11" type="ORF">E4582_12575</name>
</gene>
<dbReference type="GO" id="GO:0003824">
    <property type="term" value="F:catalytic activity"/>
    <property type="evidence" value="ECO:0007669"/>
    <property type="project" value="UniProtKB-ARBA"/>
</dbReference>
<dbReference type="SMART" id="SM00091">
    <property type="entry name" value="PAS"/>
    <property type="match status" value="1"/>
</dbReference>
<dbReference type="InterPro" id="IPR035965">
    <property type="entry name" value="PAS-like_dom_sf"/>
</dbReference>
<dbReference type="InterPro" id="IPR043128">
    <property type="entry name" value="Rev_trsase/Diguanyl_cyclase"/>
</dbReference>
<dbReference type="SMART" id="SM00267">
    <property type="entry name" value="GGDEF"/>
    <property type="match status" value="1"/>
</dbReference>
<evidence type="ECO:0000259" key="8">
    <source>
        <dbReference type="PROSITE" id="PS50112"/>
    </source>
</evidence>
<dbReference type="InterPro" id="IPR029787">
    <property type="entry name" value="Nucleotide_cyclase"/>
</dbReference>
<dbReference type="InterPro" id="IPR000160">
    <property type="entry name" value="GGDEF_dom"/>
</dbReference>
<dbReference type="InterPro" id="IPR000014">
    <property type="entry name" value="PAS"/>
</dbReference>
<comment type="subcellular location">
    <subcellularLocation>
        <location evidence="2">Cell membrane</location>
        <topology evidence="2">Multi-pass membrane protein</topology>
    </subcellularLocation>
</comment>
<dbReference type="Gene3D" id="3.30.70.270">
    <property type="match status" value="1"/>
</dbReference>
<dbReference type="InterPro" id="IPR007895">
    <property type="entry name" value="MASE1"/>
</dbReference>
<keyword evidence="4 7" id="KW-0812">Transmembrane</keyword>
<dbReference type="Proteomes" id="UP000298681">
    <property type="component" value="Unassembled WGS sequence"/>
</dbReference>
<evidence type="ECO:0000256" key="2">
    <source>
        <dbReference type="ARBA" id="ARBA00004651"/>
    </source>
</evidence>
<dbReference type="Pfam" id="PF08447">
    <property type="entry name" value="PAS_3"/>
    <property type="match status" value="1"/>
</dbReference>